<keyword evidence="7" id="KW-0723">Serine/threonine-protein kinase</keyword>
<evidence type="ECO:0000256" key="6">
    <source>
        <dbReference type="ARBA" id="ARBA00022475"/>
    </source>
</evidence>
<keyword evidence="6" id="KW-1003">Cell membrane</keyword>
<accession>A0A2C9VF92</accession>
<dbReference type="FunFam" id="1.10.510.10:FF:000626">
    <property type="entry name" value="probable L-type lectin-domain containing receptor kinase S.5"/>
    <property type="match status" value="1"/>
</dbReference>
<keyword evidence="12 19" id="KW-0547">Nucleotide-binding</keyword>
<keyword evidence="9" id="KW-0812">Transmembrane</keyword>
<evidence type="ECO:0000313" key="22">
    <source>
        <dbReference type="EMBL" id="OAY43110.1"/>
    </source>
</evidence>
<keyword evidence="18" id="KW-0325">Glycoprotein</keyword>
<evidence type="ECO:0000256" key="7">
    <source>
        <dbReference type="ARBA" id="ARBA00022527"/>
    </source>
</evidence>
<dbReference type="Gene3D" id="3.30.200.20">
    <property type="entry name" value="Phosphorylase Kinase, domain 1"/>
    <property type="match status" value="1"/>
</dbReference>
<dbReference type="Pfam" id="PF00069">
    <property type="entry name" value="Pkinase"/>
    <property type="match status" value="1"/>
</dbReference>
<dbReference type="PROSITE" id="PS00108">
    <property type="entry name" value="PROTEIN_KINASE_ST"/>
    <property type="match status" value="1"/>
</dbReference>
<evidence type="ECO:0000256" key="9">
    <source>
        <dbReference type="ARBA" id="ARBA00022692"/>
    </source>
</evidence>
<evidence type="ECO:0000259" key="21">
    <source>
        <dbReference type="PROSITE" id="PS50011"/>
    </source>
</evidence>
<dbReference type="PROSITE" id="PS50011">
    <property type="entry name" value="PROTEIN_KINASE_DOM"/>
    <property type="match status" value="1"/>
</dbReference>
<evidence type="ECO:0000256" key="15">
    <source>
        <dbReference type="ARBA" id="ARBA00022989"/>
    </source>
</evidence>
<feature type="binding site" evidence="19">
    <location>
        <position position="358"/>
    </location>
    <ligand>
        <name>ATP</name>
        <dbReference type="ChEBI" id="CHEBI:30616"/>
    </ligand>
</feature>
<name>A0A2C9VF92_MANES</name>
<dbReference type="Gramene" id="Manes.08G043300.1.v8.1">
    <property type="protein sequence ID" value="Manes.08G043300.1.v8.1.CDS.1"/>
    <property type="gene ID" value="Manes.08G043300.v8.1"/>
</dbReference>
<dbReference type="InterPro" id="IPR008271">
    <property type="entry name" value="Ser/Thr_kinase_AS"/>
</dbReference>
<dbReference type="InterPro" id="IPR017441">
    <property type="entry name" value="Protein_kinase_ATP_BS"/>
</dbReference>
<dbReference type="InterPro" id="IPR013320">
    <property type="entry name" value="ConA-like_dom_sf"/>
</dbReference>
<feature type="chain" id="PRO_5012406539" description="non-specific serine/threonine protein kinase" evidence="20">
    <location>
        <begin position="26"/>
        <end position="653"/>
    </location>
</feature>
<dbReference type="GO" id="GO:0030246">
    <property type="term" value="F:carbohydrate binding"/>
    <property type="evidence" value="ECO:0007669"/>
    <property type="project" value="UniProtKB-KW"/>
</dbReference>
<evidence type="ECO:0000256" key="20">
    <source>
        <dbReference type="SAM" id="SignalP"/>
    </source>
</evidence>
<dbReference type="InterPro" id="IPR019825">
    <property type="entry name" value="Lectin_legB_Mn/Ca_BS"/>
</dbReference>
<gene>
    <name evidence="22" type="ORF">MANES_08G043300v8</name>
</gene>
<keyword evidence="15" id="KW-1133">Transmembrane helix</keyword>
<evidence type="ECO:0000256" key="5">
    <source>
        <dbReference type="ARBA" id="ARBA00012513"/>
    </source>
</evidence>
<dbReference type="InterPro" id="IPR001220">
    <property type="entry name" value="Legume_lectin_dom"/>
</dbReference>
<dbReference type="SUPFAM" id="SSF49899">
    <property type="entry name" value="Concanavalin A-like lectins/glucanases"/>
    <property type="match status" value="1"/>
</dbReference>
<sequence>MYFSQLIKCFLLFAILVSCLIEVRCLTFTYPKFQPENETDLIRHNSYIVLNAIQVTPDVSGGSITNLSGRAFYKEPFKLWGKRKHGGRIRSSFNSTFVLNISPRSFPGGEGVAFVLAADSNLPENSQGQWLGIVNANTNGNPQAEIVAVEFDTRKSYPGDVDGNHVGLDVNSIYSIKQVPLGSFGINLSAGVDVKVRIQYEGEELAVFVGEDARSPVFSEPIDLSAYLPTEVFVGFSASTSNYTELNCVRSWEFYSSHVNEDHSLLWVKIVVPIVAALLIGIGFFSCWKWKKSRNYQPNDAYPNIEEEIKGSSMAPVKFTFKELRQATGKFNLQNMLGKGGFGTVYKGILKNKEVAVKRISRESSQGKQEFIAEVTTIGNFHHKNLVKLIGWCYERSEFLLVYEYMPNGSFDKLIFSDENTELQENELNWGRRLTVISGVAQALDYLHNGCEKRVLHRDIKASNIMLDAEFNAKLGDFGLARIVKQREQTHHSTKDLAGTLGYMAPECFFTRRATAETDVYAFGVLVLEVACGRKTGNQNEKSDYNSRIVSWVWELHRIGRLLDAVDQKLNGEFSEEEMECVLILGLACCKPNPEQRPSMKIVLQVLTGEVHVPEVPAEMPAFVWPTMAAHVKQSDCSLIGSQLTPFSEVSGR</sequence>
<feature type="domain" description="Protein kinase" evidence="21">
    <location>
        <begin position="331"/>
        <end position="623"/>
    </location>
</feature>
<dbReference type="Gene3D" id="1.10.510.10">
    <property type="entry name" value="Transferase(Phosphotransferase) domain 1"/>
    <property type="match status" value="1"/>
</dbReference>
<comment type="similarity">
    <text evidence="3">In the N-terminal section; belongs to the leguminous lectin family.</text>
</comment>
<dbReference type="EMBL" id="CM004394">
    <property type="protein sequence ID" value="OAY43110.1"/>
    <property type="molecule type" value="Genomic_DNA"/>
</dbReference>
<comment type="similarity">
    <text evidence="2">Belongs to the leguminous lectin family.</text>
</comment>
<keyword evidence="16" id="KW-0472">Membrane</keyword>
<evidence type="ECO:0000256" key="12">
    <source>
        <dbReference type="ARBA" id="ARBA00022741"/>
    </source>
</evidence>
<evidence type="ECO:0000256" key="14">
    <source>
        <dbReference type="ARBA" id="ARBA00022840"/>
    </source>
</evidence>
<dbReference type="SMART" id="SM00220">
    <property type="entry name" value="S_TKc"/>
    <property type="match status" value="1"/>
</dbReference>
<evidence type="ECO:0000256" key="1">
    <source>
        <dbReference type="ARBA" id="ARBA00004251"/>
    </source>
</evidence>
<dbReference type="OMA" id="HRSGRVC"/>
<dbReference type="CDD" id="cd06899">
    <property type="entry name" value="lectin_legume_LecRK_Arcelin_ConA"/>
    <property type="match status" value="1"/>
</dbReference>
<dbReference type="SUPFAM" id="SSF56112">
    <property type="entry name" value="Protein kinase-like (PK-like)"/>
    <property type="match status" value="1"/>
</dbReference>
<evidence type="ECO:0000256" key="2">
    <source>
        <dbReference type="ARBA" id="ARBA00007606"/>
    </source>
</evidence>
<evidence type="ECO:0000256" key="19">
    <source>
        <dbReference type="PROSITE-ProRule" id="PRU10141"/>
    </source>
</evidence>
<dbReference type="GO" id="GO:0005524">
    <property type="term" value="F:ATP binding"/>
    <property type="evidence" value="ECO:0007669"/>
    <property type="project" value="UniProtKB-UniRule"/>
</dbReference>
<dbReference type="InterPro" id="IPR050528">
    <property type="entry name" value="L-type_Lectin-RKs"/>
</dbReference>
<dbReference type="GO" id="GO:0005886">
    <property type="term" value="C:plasma membrane"/>
    <property type="evidence" value="ECO:0000318"/>
    <property type="project" value="GO_Central"/>
</dbReference>
<organism evidence="22 23">
    <name type="scientific">Manihot esculenta</name>
    <name type="common">Cassava</name>
    <name type="synonym">Jatropha manihot</name>
    <dbReference type="NCBI Taxonomy" id="3983"/>
    <lineage>
        <taxon>Eukaryota</taxon>
        <taxon>Viridiplantae</taxon>
        <taxon>Streptophyta</taxon>
        <taxon>Embryophyta</taxon>
        <taxon>Tracheophyta</taxon>
        <taxon>Spermatophyta</taxon>
        <taxon>Magnoliopsida</taxon>
        <taxon>eudicotyledons</taxon>
        <taxon>Gunneridae</taxon>
        <taxon>Pentapetalae</taxon>
        <taxon>rosids</taxon>
        <taxon>fabids</taxon>
        <taxon>Malpighiales</taxon>
        <taxon>Euphorbiaceae</taxon>
        <taxon>Crotonoideae</taxon>
        <taxon>Manihoteae</taxon>
        <taxon>Manihot</taxon>
    </lineage>
</organism>
<evidence type="ECO:0000256" key="18">
    <source>
        <dbReference type="ARBA" id="ARBA00023180"/>
    </source>
</evidence>
<evidence type="ECO:0000313" key="23">
    <source>
        <dbReference type="Proteomes" id="UP000091857"/>
    </source>
</evidence>
<evidence type="ECO:0000256" key="10">
    <source>
        <dbReference type="ARBA" id="ARBA00022729"/>
    </source>
</evidence>
<dbReference type="GO" id="GO:0004674">
    <property type="term" value="F:protein serine/threonine kinase activity"/>
    <property type="evidence" value="ECO:0007669"/>
    <property type="project" value="UniProtKB-KW"/>
</dbReference>
<keyword evidence="13" id="KW-0418">Kinase</keyword>
<dbReference type="PROSITE" id="PS00107">
    <property type="entry name" value="PROTEIN_KINASE_ATP"/>
    <property type="match status" value="1"/>
</dbReference>
<protein>
    <recommendedName>
        <fullName evidence="5">non-specific serine/threonine protein kinase</fullName>
        <ecNumber evidence="5">2.7.11.1</ecNumber>
    </recommendedName>
</protein>
<evidence type="ECO:0000256" key="4">
    <source>
        <dbReference type="ARBA" id="ARBA00010217"/>
    </source>
</evidence>
<keyword evidence="14 19" id="KW-0067">ATP-binding</keyword>
<dbReference type="Proteomes" id="UP000091857">
    <property type="component" value="Chromosome 8"/>
</dbReference>
<dbReference type="EC" id="2.7.11.1" evidence="5"/>
<evidence type="ECO:0000256" key="16">
    <source>
        <dbReference type="ARBA" id="ARBA00023136"/>
    </source>
</evidence>
<dbReference type="OrthoDB" id="1913956at2759"/>
<evidence type="ECO:0000256" key="13">
    <source>
        <dbReference type="ARBA" id="ARBA00022777"/>
    </source>
</evidence>
<keyword evidence="10 20" id="KW-0732">Signal</keyword>
<evidence type="ECO:0000256" key="17">
    <source>
        <dbReference type="ARBA" id="ARBA00023170"/>
    </source>
</evidence>
<dbReference type="InterPro" id="IPR000719">
    <property type="entry name" value="Prot_kinase_dom"/>
</dbReference>
<keyword evidence="11" id="KW-0430">Lectin</keyword>
<comment type="subcellular location">
    <subcellularLocation>
        <location evidence="1">Cell membrane</location>
        <topology evidence="1">Single-pass type I membrane protein</topology>
    </subcellularLocation>
</comment>
<evidence type="ECO:0000256" key="8">
    <source>
        <dbReference type="ARBA" id="ARBA00022679"/>
    </source>
</evidence>
<proteinExistence type="inferred from homology"/>
<comment type="similarity">
    <text evidence="4">In the C-terminal section; belongs to the protein kinase superfamily. Ser/Thr protein kinase family.</text>
</comment>
<dbReference type="Pfam" id="PF00139">
    <property type="entry name" value="Lectin_legB"/>
    <property type="match status" value="1"/>
</dbReference>
<reference evidence="23" key="1">
    <citation type="journal article" date="2016" name="Nat. Biotechnol.">
        <title>Sequencing wild and cultivated cassava and related species reveals extensive interspecific hybridization and genetic diversity.</title>
        <authorList>
            <person name="Bredeson J.V."/>
            <person name="Lyons J.B."/>
            <person name="Prochnik S.E."/>
            <person name="Wu G.A."/>
            <person name="Ha C.M."/>
            <person name="Edsinger-Gonzales E."/>
            <person name="Grimwood J."/>
            <person name="Schmutz J."/>
            <person name="Rabbi I.Y."/>
            <person name="Egesi C."/>
            <person name="Nauluvula P."/>
            <person name="Lebot V."/>
            <person name="Ndunguru J."/>
            <person name="Mkamilo G."/>
            <person name="Bart R.S."/>
            <person name="Setter T.L."/>
            <person name="Gleadow R.M."/>
            <person name="Kulakow P."/>
            <person name="Ferguson M.E."/>
            <person name="Rounsley S."/>
            <person name="Rokhsar D.S."/>
        </authorList>
    </citation>
    <scope>NUCLEOTIDE SEQUENCE [LARGE SCALE GENOMIC DNA]</scope>
    <source>
        <strain evidence="23">cv. AM560-2</strain>
    </source>
</reference>
<dbReference type="PROSITE" id="PS00307">
    <property type="entry name" value="LECTIN_LEGUME_BETA"/>
    <property type="match status" value="1"/>
</dbReference>
<keyword evidence="8" id="KW-0808">Transferase</keyword>
<dbReference type="InterPro" id="IPR011009">
    <property type="entry name" value="Kinase-like_dom_sf"/>
</dbReference>
<dbReference type="CDD" id="cd14066">
    <property type="entry name" value="STKc_IRAK"/>
    <property type="match status" value="1"/>
</dbReference>
<evidence type="ECO:0000256" key="11">
    <source>
        <dbReference type="ARBA" id="ARBA00022734"/>
    </source>
</evidence>
<keyword evidence="17" id="KW-0675">Receptor</keyword>
<dbReference type="AlphaFoldDB" id="A0A2C9VF92"/>
<dbReference type="PANTHER" id="PTHR27007">
    <property type="match status" value="1"/>
</dbReference>
<keyword evidence="23" id="KW-1185">Reference proteome</keyword>
<evidence type="ECO:0000256" key="3">
    <source>
        <dbReference type="ARBA" id="ARBA00008536"/>
    </source>
</evidence>
<dbReference type="Gene3D" id="2.60.120.200">
    <property type="match status" value="1"/>
</dbReference>
<dbReference type="FunFam" id="3.30.200.20:FF:000476">
    <property type="entry name" value="Probable L-type lectin-domain containing receptor kinase S.5"/>
    <property type="match status" value="1"/>
</dbReference>
<comment type="caution">
    <text evidence="22">The sequence shown here is derived from an EMBL/GenBank/DDBJ whole genome shotgun (WGS) entry which is preliminary data.</text>
</comment>
<feature type="signal peptide" evidence="20">
    <location>
        <begin position="1"/>
        <end position="25"/>
    </location>
</feature>
<dbReference type="FunFam" id="2.60.120.200:FF:000198">
    <property type="entry name" value="Probable L-type lectin-domain containing receptor kinase S.5"/>
    <property type="match status" value="1"/>
</dbReference>